<accession>A0ABR9T670</accession>
<dbReference type="EMBL" id="PSKQ01000018">
    <property type="protein sequence ID" value="MBE8720840.1"/>
    <property type="molecule type" value="Genomic_DNA"/>
</dbReference>
<organism evidence="2 3">
    <name type="scientific">Sphingobacterium pedocola</name>
    <dbReference type="NCBI Taxonomy" id="2082722"/>
    <lineage>
        <taxon>Bacteria</taxon>
        <taxon>Pseudomonadati</taxon>
        <taxon>Bacteroidota</taxon>
        <taxon>Sphingobacteriia</taxon>
        <taxon>Sphingobacteriales</taxon>
        <taxon>Sphingobacteriaceae</taxon>
        <taxon>Sphingobacterium</taxon>
    </lineage>
</organism>
<evidence type="ECO:0008006" key="4">
    <source>
        <dbReference type="Google" id="ProtNLM"/>
    </source>
</evidence>
<keyword evidence="3" id="KW-1185">Reference proteome</keyword>
<evidence type="ECO:0000313" key="2">
    <source>
        <dbReference type="EMBL" id="MBE8720840.1"/>
    </source>
</evidence>
<gene>
    <name evidence="2" type="ORF">C4F40_08900</name>
</gene>
<evidence type="ECO:0000313" key="3">
    <source>
        <dbReference type="Proteomes" id="UP000618319"/>
    </source>
</evidence>
<keyword evidence="1" id="KW-1133">Transmembrane helix</keyword>
<name>A0ABR9T670_9SPHI</name>
<comment type="caution">
    <text evidence="2">The sequence shown here is derived from an EMBL/GenBank/DDBJ whole genome shotgun (WGS) entry which is preliminary data.</text>
</comment>
<proteinExistence type="predicted"/>
<protein>
    <recommendedName>
        <fullName evidence="4">Lipoprotein</fullName>
    </recommendedName>
</protein>
<sequence>MLSCKFLKDTEYLFFFTLYLVQLYMMNFSKLLLLSLLLLLLGCGTPVKELPITWNEYIRSFSSDDGERIGYIDESGDTVLPPVYNPIFCPPVIYTVGAVSSLDTAIGMFYLNKNGKKFGRDSLWAFDFSYDVESDGFIRFSVGGYPDRNTEREGLYDWKGNIRVPSEYNQLSSVKNGMLIGKKDAKSEPIQPGSEYWNWVGGKKFLLDTNGVVLVDDLLEIKKINQDIDFYSKIEAEVPLPHRVNIKTVDGKYLSFINLKEEFKSYLKKNGQLGKLLLDTLWVDDMSIGKTEFLSSSAYSSMRELITKAINLDSLDIRYDRFPRDLTNTFLKDFQELVSSDQFFRRFPVLELTTRRPGKTYELLFVRDQNKQYKLFRVEIYGNYIH</sequence>
<evidence type="ECO:0000256" key="1">
    <source>
        <dbReference type="SAM" id="Phobius"/>
    </source>
</evidence>
<keyword evidence="1" id="KW-0812">Transmembrane</keyword>
<reference evidence="2 3" key="1">
    <citation type="submission" date="2018-02" db="EMBL/GenBank/DDBJ databases">
        <title>Sphingobacterium KA21.</title>
        <authorList>
            <person name="Vasarhelyi B.M."/>
            <person name="Deshmukh S."/>
            <person name="Balint B."/>
            <person name="Kukolya J."/>
        </authorList>
    </citation>
    <scope>NUCLEOTIDE SEQUENCE [LARGE SCALE GENOMIC DNA]</scope>
    <source>
        <strain evidence="2 3">Ka21</strain>
    </source>
</reference>
<feature type="transmembrane region" description="Helical" evidence="1">
    <location>
        <begin position="12"/>
        <end position="41"/>
    </location>
</feature>
<dbReference type="Proteomes" id="UP000618319">
    <property type="component" value="Unassembled WGS sequence"/>
</dbReference>
<keyword evidence="1" id="KW-0472">Membrane</keyword>